<keyword evidence="2" id="KW-1185">Reference proteome</keyword>
<dbReference type="PANTHER" id="PTHR20974:SF0">
    <property type="entry name" value="UPF0585 PROTEIN CG18661"/>
    <property type="match status" value="1"/>
</dbReference>
<accession>A0ABP9R6G7</accession>
<dbReference type="PANTHER" id="PTHR20974">
    <property type="entry name" value="UPF0585 PROTEIN CG18661"/>
    <property type="match status" value="1"/>
</dbReference>
<sequence length="140" mass="15460">MADNLPGISAWLAHAALPNTPAALLLDVDGVWPTRQHDAVFSANTLHILSWLQVQQFFAQLPGVLRPEGTLIVYGPFNYGGQFTSESNAAFDLWLKERGMHQGIRDFEAVDALARAAGLVLVEDCEMPANNRCLVWRMRG</sequence>
<protein>
    <recommendedName>
        <fullName evidence="3">Methylase</fullName>
    </recommendedName>
</protein>
<dbReference type="EMBL" id="BAABLD010000017">
    <property type="protein sequence ID" value="GAA5172109.1"/>
    <property type="molecule type" value="Genomic_DNA"/>
</dbReference>
<reference evidence="2" key="1">
    <citation type="journal article" date="2019" name="Int. J. Syst. Evol. Microbiol.">
        <title>The Global Catalogue of Microorganisms (GCM) 10K type strain sequencing project: providing services to taxonomists for standard genome sequencing and annotation.</title>
        <authorList>
            <consortium name="The Broad Institute Genomics Platform"/>
            <consortium name="The Broad Institute Genome Sequencing Center for Infectious Disease"/>
            <person name="Wu L."/>
            <person name="Ma J."/>
        </authorList>
    </citation>
    <scope>NUCLEOTIDE SEQUENCE [LARGE SCALE GENOMIC DNA]</scope>
    <source>
        <strain evidence="2">JCM 18715</strain>
    </source>
</reference>
<evidence type="ECO:0008006" key="3">
    <source>
        <dbReference type="Google" id="ProtNLM"/>
    </source>
</evidence>
<name>A0ABP9R6G7_9RHOO</name>
<comment type="caution">
    <text evidence="1">The sequence shown here is derived from an EMBL/GenBank/DDBJ whole genome shotgun (WGS) entry which is preliminary data.</text>
</comment>
<evidence type="ECO:0000313" key="2">
    <source>
        <dbReference type="Proteomes" id="UP001500547"/>
    </source>
</evidence>
<gene>
    <name evidence="1" type="ORF">GCM10025770_37850</name>
</gene>
<dbReference type="Proteomes" id="UP001500547">
    <property type="component" value="Unassembled WGS sequence"/>
</dbReference>
<dbReference type="InterPro" id="IPR029063">
    <property type="entry name" value="SAM-dependent_MTases_sf"/>
</dbReference>
<evidence type="ECO:0000313" key="1">
    <source>
        <dbReference type="EMBL" id="GAA5172109.1"/>
    </source>
</evidence>
<dbReference type="InterPro" id="IPR010342">
    <property type="entry name" value="DUF938"/>
</dbReference>
<organism evidence="1 2">
    <name type="scientific">Viridibacterium curvum</name>
    <dbReference type="NCBI Taxonomy" id="1101404"/>
    <lineage>
        <taxon>Bacteria</taxon>
        <taxon>Pseudomonadati</taxon>
        <taxon>Pseudomonadota</taxon>
        <taxon>Betaproteobacteria</taxon>
        <taxon>Rhodocyclales</taxon>
        <taxon>Rhodocyclaceae</taxon>
        <taxon>Viridibacterium</taxon>
    </lineage>
</organism>
<dbReference type="Pfam" id="PF06080">
    <property type="entry name" value="DUF938"/>
    <property type="match status" value="1"/>
</dbReference>
<dbReference type="Gene3D" id="3.40.50.150">
    <property type="entry name" value="Vaccinia Virus protein VP39"/>
    <property type="match status" value="1"/>
</dbReference>
<proteinExistence type="predicted"/>
<dbReference type="SUPFAM" id="SSF53335">
    <property type="entry name" value="S-adenosyl-L-methionine-dependent methyltransferases"/>
    <property type="match status" value="1"/>
</dbReference>